<dbReference type="EMBL" id="KN839861">
    <property type="protein sequence ID" value="KIJ61625.1"/>
    <property type="molecule type" value="Genomic_DNA"/>
</dbReference>
<accession>A0A0C9VUE2</accession>
<keyword evidence="3" id="KW-1185">Reference proteome</keyword>
<feature type="transmembrane region" description="Helical" evidence="1">
    <location>
        <begin position="367"/>
        <end position="383"/>
    </location>
</feature>
<name>A0A0C9VUE2_9AGAM</name>
<keyword evidence="1" id="KW-0472">Membrane</keyword>
<dbReference type="OrthoDB" id="2674421at2759"/>
<reference evidence="2 3" key="1">
    <citation type="submission" date="2014-04" db="EMBL/GenBank/DDBJ databases">
        <title>Evolutionary Origins and Diversification of the Mycorrhizal Mutualists.</title>
        <authorList>
            <consortium name="DOE Joint Genome Institute"/>
            <consortium name="Mycorrhizal Genomics Consortium"/>
            <person name="Kohler A."/>
            <person name="Kuo A."/>
            <person name="Nagy L.G."/>
            <person name="Floudas D."/>
            <person name="Copeland A."/>
            <person name="Barry K.W."/>
            <person name="Cichocki N."/>
            <person name="Veneault-Fourrey C."/>
            <person name="LaButti K."/>
            <person name="Lindquist E.A."/>
            <person name="Lipzen A."/>
            <person name="Lundell T."/>
            <person name="Morin E."/>
            <person name="Murat C."/>
            <person name="Riley R."/>
            <person name="Ohm R."/>
            <person name="Sun H."/>
            <person name="Tunlid A."/>
            <person name="Henrissat B."/>
            <person name="Grigoriev I.V."/>
            <person name="Hibbett D.S."/>
            <person name="Martin F."/>
        </authorList>
    </citation>
    <scope>NUCLEOTIDE SEQUENCE [LARGE SCALE GENOMIC DNA]</scope>
    <source>
        <strain evidence="2 3">MD-312</strain>
    </source>
</reference>
<evidence type="ECO:0000313" key="2">
    <source>
        <dbReference type="EMBL" id="KIJ61625.1"/>
    </source>
</evidence>
<sequence>MPPDQSPLLASEWWRFIHPEGQPYFVYNRGKFEVVTEANVENPGIGRRILDWLELVEAQLKEHDIAVPQACELFLELDEVQQHSCNYYFVDHTSRALFWLEDLGTDLLDISAATSRSHLEQGLERLYWVHVEFFPMHHKGVFLPEVVDNLYDVISHGQADRLTSRTSTFPYTPDLCNYFLKLLARKRGLPVDGYTLCYVARLYGAISNQRFMTFYGQEGAQLDRLQEMYPEEAREHQWMSTVANTTLWGIPRYYDSLLEDLFVNEQVYADQWTRFMSLCLADWSNSLSFVSSASILLANVRGGTLATAIPSIFSCTLSIASASCLHLRHQPLAEASAATAARYLRSAKSYTVGFLPSAVVFSLPKGSYLWGVGFLVAQFLFVASRNINRFVALAAATILAAILLFIVWVISPEEGSWLSLLRSFTSSFSPHLYPSTTAEHDSMA</sequence>
<dbReference type="HOGENOM" id="CLU_015091_3_2_1"/>
<organism evidence="2 3">
    <name type="scientific">Hydnomerulius pinastri MD-312</name>
    <dbReference type="NCBI Taxonomy" id="994086"/>
    <lineage>
        <taxon>Eukaryota</taxon>
        <taxon>Fungi</taxon>
        <taxon>Dikarya</taxon>
        <taxon>Basidiomycota</taxon>
        <taxon>Agaricomycotina</taxon>
        <taxon>Agaricomycetes</taxon>
        <taxon>Agaricomycetidae</taxon>
        <taxon>Boletales</taxon>
        <taxon>Boletales incertae sedis</taxon>
        <taxon>Leucogyrophana</taxon>
    </lineage>
</organism>
<dbReference type="AlphaFoldDB" id="A0A0C9VUE2"/>
<keyword evidence="1" id="KW-0812">Transmembrane</keyword>
<keyword evidence="1" id="KW-1133">Transmembrane helix</keyword>
<gene>
    <name evidence="2" type="ORF">HYDPIDRAFT_96268</name>
</gene>
<proteinExistence type="predicted"/>
<evidence type="ECO:0000256" key="1">
    <source>
        <dbReference type="SAM" id="Phobius"/>
    </source>
</evidence>
<protein>
    <submittedName>
        <fullName evidence="2">Uncharacterized protein</fullName>
    </submittedName>
</protein>
<evidence type="ECO:0000313" key="3">
    <source>
        <dbReference type="Proteomes" id="UP000053820"/>
    </source>
</evidence>
<feature type="transmembrane region" description="Helical" evidence="1">
    <location>
        <begin position="390"/>
        <end position="411"/>
    </location>
</feature>
<dbReference type="Proteomes" id="UP000053820">
    <property type="component" value="Unassembled WGS sequence"/>
</dbReference>